<dbReference type="PANTHER" id="PTHR30461:SF23">
    <property type="entry name" value="DNA RECOMBINASE-RELATED"/>
    <property type="match status" value="1"/>
</dbReference>
<dbReference type="Pfam" id="PF00239">
    <property type="entry name" value="Resolvase"/>
    <property type="match status" value="1"/>
</dbReference>
<name>A0A845BPH3_9NEIS</name>
<protein>
    <recommendedName>
        <fullName evidence="2">Recombinase domain-containing protein</fullName>
    </recommendedName>
</protein>
<feature type="domain" description="Recombinase" evidence="2">
    <location>
        <begin position="159"/>
        <end position="297"/>
    </location>
</feature>
<dbReference type="InterPro" id="IPR050639">
    <property type="entry name" value="SSR_resolvase"/>
</dbReference>
<dbReference type="GO" id="GO:0003677">
    <property type="term" value="F:DNA binding"/>
    <property type="evidence" value="ECO:0007669"/>
    <property type="project" value="InterPro"/>
</dbReference>
<proteinExistence type="predicted"/>
<organism evidence="3 4">
    <name type="scientific">Craterilacuibacter sinensis</name>
    <dbReference type="NCBI Taxonomy" id="2686017"/>
    <lineage>
        <taxon>Bacteria</taxon>
        <taxon>Pseudomonadati</taxon>
        <taxon>Pseudomonadota</taxon>
        <taxon>Betaproteobacteria</taxon>
        <taxon>Neisseriales</taxon>
        <taxon>Neisseriaceae</taxon>
        <taxon>Craterilacuibacter</taxon>
    </lineage>
</organism>
<dbReference type="SMART" id="SM00857">
    <property type="entry name" value="Resolvase"/>
    <property type="match status" value="1"/>
</dbReference>
<evidence type="ECO:0000313" key="3">
    <source>
        <dbReference type="EMBL" id="MXR36361.1"/>
    </source>
</evidence>
<gene>
    <name evidence="3" type="ORF">GQF02_05160</name>
</gene>
<dbReference type="Gene3D" id="3.40.50.1390">
    <property type="entry name" value="Resolvase, N-terminal catalytic domain"/>
    <property type="match status" value="1"/>
</dbReference>
<dbReference type="PROSITE" id="PS51737">
    <property type="entry name" value="RECOMBINASE_DNA_BIND"/>
    <property type="match status" value="1"/>
</dbReference>
<dbReference type="CDD" id="cd00338">
    <property type="entry name" value="Ser_Recombinase"/>
    <property type="match status" value="1"/>
</dbReference>
<evidence type="ECO:0000313" key="4">
    <source>
        <dbReference type="Proteomes" id="UP000467214"/>
    </source>
</evidence>
<dbReference type="GO" id="GO:0000150">
    <property type="term" value="F:DNA strand exchange activity"/>
    <property type="evidence" value="ECO:0007669"/>
    <property type="project" value="InterPro"/>
</dbReference>
<dbReference type="SUPFAM" id="SSF53041">
    <property type="entry name" value="Resolvase-like"/>
    <property type="match status" value="1"/>
</dbReference>
<keyword evidence="1" id="KW-0175">Coiled coil</keyword>
<feature type="coiled-coil region" evidence="1">
    <location>
        <begin position="390"/>
        <end position="445"/>
    </location>
</feature>
<dbReference type="InterPro" id="IPR011109">
    <property type="entry name" value="DNA_bind_recombinase_dom"/>
</dbReference>
<dbReference type="AlphaFoldDB" id="A0A845BPH3"/>
<dbReference type="InterPro" id="IPR038109">
    <property type="entry name" value="DNA_bind_recomb_sf"/>
</dbReference>
<sequence length="554" mass="62429">MKKVAIYARYSCEKQNETSIDDQLRRCRELAQQYGLEVDEALIFTDAALSGQAHALHKREGYQAFHAAWKRGVFDVFIVDEPSRLTRDPVEQAQLMKQLENRRVRMLSCDGLDSHVPGWEIRFALQGMIAQQEGRNLRHRVGRGMYGQLLRGFMIATPAYGYDFRRELDAQGNRIGTHWLINEVEAAIVREVYMKREAGQSMQQIAAWLNTEGIACSRKARNEDGGYWRPARVKNLLGNSIYRGVFIWHGSTTYAKRAADRGIDVETETFARPELRLVSDQTWHRCNQKTHSRSGYGGGKHALAGIFHCGCCEGILVLSAQQRCRSLYCANCTVAKSAGIEGAYQTVTIAVAGVEKLLIHVLQYFLTPSFVDAFRASLQLRLTGDQRLQLEDCRKRLTQLERAQARLSHMLVGVSDEDPMLQQRYEETRSKVQACKIQLAELETTQLQVDAQAIEAQLQADPAALLGTLLEADLAPERKRALLARLFPVLSFEGKEGRYRSTFQIKFAAGAALALASGTEVIDEGHQTLRFSLRYTPSRKLDPDARWSVAELTG</sequence>
<accession>A0A845BPH3</accession>
<dbReference type="Proteomes" id="UP000467214">
    <property type="component" value="Unassembled WGS sequence"/>
</dbReference>
<evidence type="ECO:0000256" key="1">
    <source>
        <dbReference type="SAM" id="Coils"/>
    </source>
</evidence>
<evidence type="ECO:0000259" key="2">
    <source>
        <dbReference type="PROSITE" id="PS51737"/>
    </source>
</evidence>
<keyword evidence="4" id="KW-1185">Reference proteome</keyword>
<dbReference type="RefSeq" id="WP_160795338.1">
    <property type="nucleotide sequence ID" value="NZ_WSSB01000003.1"/>
</dbReference>
<dbReference type="Gene3D" id="3.90.1750.20">
    <property type="entry name" value="Putative Large Serine Recombinase, Chain B, Domain 2"/>
    <property type="match status" value="1"/>
</dbReference>
<dbReference type="EMBL" id="WSSB01000003">
    <property type="protein sequence ID" value="MXR36361.1"/>
    <property type="molecule type" value="Genomic_DNA"/>
</dbReference>
<reference evidence="3 4" key="1">
    <citation type="submission" date="2019-12" db="EMBL/GenBank/DDBJ databases">
        <title>Neisseriaceae gen. nov. sp. Genome sequencing and assembly.</title>
        <authorList>
            <person name="Liu Z."/>
            <person name="Li A."/>
        </authorList>
    </citation>
    <scope>NUCLEOTIDE SEQUENCE [LARGE SCALE GENOMIC DNA]</scope>
    <source>
        <strain evidence="3 4">B2N2-7</strain>
    </source>
</reference>
<dbReference type="Pfam" id="PF07508">
    <property type="entry name" value="Recombinase"/>
    <property type="match status" value="1"/>
</dbReference>
<comment type="caution">
    <text evidence="3">The sequence shown here is derived from an EMBL/GenBank/DDBJ whole genome shotgun (WGS) entry which is preliminary data.</text>
</comment>
<dbReference type="InterPro" id="IPR036162">
    <property type="entry name" value="Resolvase-like_N_sf"/>
</dbReference>
<dbReference type="InterPro" id="IPR006119">
    <property type="entry name" value="Resolv_N"/>
</dbReference>
<dbReference type="PANTHER" id="PTHR30461">
    <property type="entry name" value="DNA-INVERTASE FROM LAMBDOID PROPHAGE"/>
    <property type="match status" value="1"/>
</dbReference>